<name>A0A0C2WZC0_AMAMK</name>
<dbReference type="EMBL" id="KN818280">
    <property type="protein sequence ID" value="KIL61768.1"/>
    <property type="molecule type" value="Genomic_DNA"/>
</dbReference>
<sequence>MLHNVSIKLIVEMLRCCRVIHGFVKDFETPISDSITVRHTRGTPQTTCQVSSQGSGNGFIHMTPMTSEIANETLIQDTHI</sequence>
<accession>A0A0C2WZC0</accession>
<protein>
    <submittedName>
        <fullName evidence="1">Uncharacterized protein</fullName>
    </submittedName>
</protein>
<organism evidence="1 2">
    <name type="scientific">Amanita muscaria (strain Koide BX008)</name>
    <dbReference type="NCBI Taxonomy" id="946122"/>
    <lineage>
        <taxon>Eukaryota</taxon>
        <taxon>Fungi</taxon>
        <taxon>Dikarya</taxon>
        <taxon>Basidiomycota</taxon>
        <taxon>Agaricomycotina</taxon>
        <taxon>Agaricomycetes</taxon>
        <taxon>Agaricomycetidae</taxon>
        <taxon>Agaricales</taxon>
        <taxon>Pluteineae</taxon>
        <taxon>Amanitaceae</taxon>
        <taxon>Amanita</taxon>
    </lineage>
</organism>
<dbReference type="AlphaFoldDB" id="A0A0C2WZC0"/>
<gene>
    <name evidence="1" type="ORF">M378DRAFT_821021</name>
</gene>
<evidence type="ECO:0000313" key="1">
    <source>
        <dbReference type="EMBL" id="KIL61768.1"/>
    </source>
</evidence>
<keyword evidence="2" id="KW-1185">Reference proteome</keyword>
<evidence type="ECO:0000313" key="2">
    <source>
        <dbReference type="Proteomes" id="UP000054549"/>
    </source>
</evidence>
<reference evidence="1 2" key="1">
    <citation type="submission" date="2014-04" db="EMBL/GenBank/DDBJ databases">
        <title>Evolutionary Origins and Diversification of the Mycorrhizal Mutualists.</title>
        <authorList>
            <consortium name="DOE Joint Genome Institute"/>
            <consortium name="Mycorrhizal Genomics Consortium"/>
            <person name="Kohler A."/>
            <person name="Kuo A."/>
            <person name="Nagy L.G."/>
            <person name="Floudas D."/>
            <person name="Copeland A."/>
            <person name="Barry K.W."/>
            <person name="Cichocki N."/>
            <person name="Veneault-Fourrey C."/>
            <person name="LaButti K."/>
            <person name="Lindquist E.A."/>
            <person name="Lipzen A."/>
            <person name="Lundell T."/>
            <person name="Morin E."/>
            <person name="Murat C."/>
            <person name="Riley R."/>
            <person name="Ohm R."/>
            <person name="Sun H."/>
            <person name="Tunlid A."/>
            <person name="Henrissat B."/>
            <person name="Grigoriev I.V."/>
            <person name="Hibbett D.S."/>
            <person name="Martin F."/>
        </authorList>
    </citation>
    <scope>NUCLEOTIDE SEQUENCE [LARGE SCALE GENOMIC DNA]</scope>
    <source>
        <strain evidence="1 2">Koide BX008</strain>
    </source>
</reference>
<proteinExistence type="predicted"/>
<dbReference type="Proteomes" id="UP000054549">
    <property type="component" value="Unassembled WGS sequence"/>
</dbReference>
<dbReference type="InParanoid" id="A0A0C2WZC0"/>
<dbReference type="HOGENOM" id="CLU_2589234_0_0_1"/>